<sequence>MSGIPHNTYHGTDSGPLPPNVGMSFPGSFPSPMMYPPPPYGYPDPFGNIGFGPPGFAAPQYHFPGTHPAPPPVDNSDMPGVSVKNQFGGVGVPSGYNYLFPPSHCLIHVFETGSTPPWQALTPLYSHDARNHKKFFVPANMTVKEMMQQLGCDNKDGDKNVMTEVTEAGNGKWLKGMVYKGVIRIG</sequence>
<proteinExistence type="predicted"/>
<dbReference type="Proteomes" id="UP000019487">
    <property type="component" value="Unassembled WGS sequence"/>
</dbReference>
<dbReference type="EMBL" id="AYSA01000065">
    <property type="protein sequence ID" value="ESZ97878.1"/>
    <property type="molecule type" value="Genomic_DNA"/>
</dbReference>
<gene>
    <name evidence="2" type="ORF">SBOR_1754</name>
</gene>
<feature type="region of interest" description="Disordered" evidence="1">
    <location>
        <begin position="1"/>
        <end position="23"/>
    </location>
</feature>
<reference evidence="2 3" key="1">
    <citation type="journal article" date="2014" name="Genome Announc.">
        <title>Draft genome sequence of Sclerotinia borealis, a psychrophilic plant pathogenic fungus.</title>
        <authorList>
            <person name="Mardanov A.V."/>
            <person name="Beletsky A.V."/>
            <person name="Kadnikov V.V."/>
            <person name="Ignatov A.N."/>
            <person name="Ravin N.V."/>
        </authorList>
    </citation>
    <scope>NUCLEOTIDE SEQUENCE [LARGE SCALE GENOMIC DNA]</scope>
    <source>
        <strain evidence="3">F-4157</strain>
    </source>
</reference>
<evidence type="ECO:0000313" key="3">
    <source>
        <dbReference type="Proteomes" id="UP000019487"/>
    </source>
</evidence>
<comment type="caution">
    <text evidence="2">The sequence shown here is derived from an EMBL/GenBank/DDBJ whole genome shotgun (WGS) entry which is preliminary data.</text>
</comment>
<organism evidence="2 3">
    <name type="scientific">Sclerotinia borealis (strain F-4128)</name>
    <dbReference type="NCBI Taxonomy" id="1432307"/>
    <lineage>
        <taxon>Eukaryota</taxon>
        <taxon>Fungi</taxon>
        <taxon>Dikarya</taxon>
        <taxon>Ascomycota</taxon>
        <taxon>Pezizomycotina</taxon>
        <taxon>Leotiomycetes</taxon>
        <taxon>Helotiales</taxon>
        <taxon>Sclerotiniaceae</taxon>
        <taxon>Sclerotinia</taxon>
    </lineage>
</organism>
<protein>
    <submittedName>
        <fullName evidence="2">Uncharacterized protein</fullName>
    </submittedName>
</protein>
<evidence type="ECO:0000256" key="1">
    <source>
        <dbReference type="SAM" id="MobiDB-lite"/>
    </source>
</evidence>
<evidence type="ECO:0000313" key="2">
    <source>
        <dbReference type="EMBL" id="ESZ97878.1"/>
    </source>
</evidence>
<keyword evidence="3" id="KW-1185">Reference proteome</keyword>
<name>W9CPC2_SCLBF</name>
<dbReference type="AlphaFoldDB" id="W9CPC2"/>
<dbReference type="HOGENOM" id="CLU_072359_1_0_1"/>
<accession>W9CPC2</accession>
<dbReference type="OrthoDB" id="10057496at2759"/>